<name>A0ACC0DAL2_9PEZI</name>
<dbReference type="Proteomes" id="UP001497680">
    <property type="component" value="Unassembled WGS sequence"/>
</dbReference>
<evidence type="ECO:0000313" key="2">
    <source>
        <dbReference type="Proteomes" id="UP001497680"/>
    </source>
</evidence>
<organism evidence="1 2">
    <name type="scientific">Hypoxylon rubiginosum</name>
    <dbReference type="NCBI Taxonomy" id="110542"/>
    <lineage>
        <taxon>Eukaryota</taxon>
        <taxon>Fungi</taxon>
        <taxon>Dikarya</taxon>
        <taxon>Ascomycota</taxon>
        <taxon>Pezizomycotina</taxon>
        <taxon>Sordariomycetes</taxon>
        <taxon>Xylariomycetidae</taxon>
        <taxon>Xylariales</taxon>
        <taxon>Hypoxylaceae</taxon>
        <taxon>Hypoxylon</taxon>
    </lineage>
</organism>
<sequence>MASLSIQLKRELVEFQYSDYRSYYRPWLKKYSATGYLEYREPSYKSSFGDPNWQGREQIKECADFDVSKLDWTNRPCVLIVFPCLEVRTKGSWRYAKQTFWSRRKNMTNAAKGMIHLERTLDETWCPGLHEDDLETRNDDQVISKEYRKMKPELIGDREPLLLVPQLWLLRFGDHLISAFPEESFHSFNSATYLGKYGRISEYPNAIRMGLVIASHISSFDEPAMGIDGEEFHSPLLYFEMSVNGLLSEVERYTDPSKPSQPEIQKERDFMRNVDDIRDELNMIKRTLRRQDEILGSLIEEFEKFEWYDLQHAPDRSPELPKWKHGWEKVKLSRGKIKEYQERVEEIERNAERIRGVIQEQLNLKRTHASIRDARTGLVLSAAVIGFTVITIIFAPLAFMTSLFALPLDSFLGNQYQFPGASGTDSDPDPGPTAVYTTQYIAKWFTVAEVVTLIATSLLVILCFWLFGVADISAMNPKSFLKNFFNIFKNIFQNIAKELEEMGRKLLNKRPNKKTGIMIVAEKDQLGPDQKATGFRGIINEVRRRIGANELTGAIEFTDNMV</sequence>
<keyword evidence="2" id="KW-1185">Reference proteome</keyword>
<reference evidence="1 2" key="1">
    <citation type="journal article" date="2022" name="New Phytol.">
        <title>Ecological generalism drives hyperdiversity of secondary metabolite gene clusters in xylarialean endophytes.</title>
        <authorList>
            <person name="Franco M.E.E."/>
            <person name="Wisecaver J.H."/>
            <person name="Arnold A.E."/>
            <person name="Ju Y.M."/>
            <person name="Slot J.C."/>
            <person name="Ahrendt S."/>
            <person name="Moore L.P."/>
            <person name="Eastman K.E."/>
            <person name="Scott K."/>
            <person name="Konkel Z."/>
            <person name="Mondo S.J."/>
            <person name="Kuo A."/>
            <person name="Hayes R.D."/>
            <person name="Haridas S."/>
            <person name="Andreopoulos B."/>
            <person name="Riley R."/>
            <person name="LaButti K."/>
            <person name="Pangilinan J."/>
            <person name="Lipzen A."/>
            <person name="Amirebrahimi M."/>
            <person name="Yan J."/>
            <person name="Adam C."/>
            <person name="Keymanesh K."/>
            <person name="Ng V."/>
            <person name="Louie K."/>
            <person name="Northen T."/>
            <person name="Drula E."/>
            <person name="Henrissat B."/>
            <person name="Hsieh H.M."/>
            <person name="Youens-Clark K."/>
            <person name="Lutzoni F."/>
            <person name="Miadlikowska J."/>
            <person name="Eastwood D.C."/>
            <person name="Hamelin R.C."/>
            <person name="Grigoriev I.V."/>
            <person name="U'Ren J.M."/>
        </authorList>
    </citation>
    <scope>NUCLEOTIDE SEQUENCE [LARGE SCALE GENOMIC DNA]</scope>
    <source>
        <strain evidence="1 2">ER1909</strain>
    </source>
</reference>
<evidence type="ECO:0000313" key="1">
    <source>
        <dbReference type="EMBL" id="KAI6089707.1"/>
    </source>
</evidence>
<protein>
    <submittedName>
        <fullName evidence="1">Uncharacterized protein</fullName>
    </submittedName>
</protein>
<proteinExistence type="predicted"/>
<accession>A0ACC0DAL2</accession>
<dbReference type="EMBL" id="MU394294">
    <property type="protein sequence ID" value="KAI6089707.1"/>
    <property type="molecule type" value="Genomic_DNA"/>
</dbReference>
<comment type="caution">
    <text evidence="1">The sequence shown here is derived from an EMBL/GenBank/DDBJ whole genome shotgun (WGS) entry which is preliminary data.</text>
</comment>
<gene>
    <name evidence="1" type="ORF">F4821DRAFT_230746</name>
</gene>